<feature type="region of interest" description="Disordered" evidence="1">
    <location>
        <begin position="142"/>
        <end position="174"/>
    </location>
</feature>
<dbReference type="Proteomes" id="UP001143486">
    <property type="component" value="Unassembled WGS sequence"/>
</dbReference>
<keyword evidence="3" id="KW-1185">Reference proteome</keyword>
<sequence length="174" mass="19556">MLEKTERKRRDRVDWYPWMVRYEAGESASALAAEAGCCRNTIYRNWAWFSALAPEERADLRRRAFRRLAARIESDALRCRIDEAGKQARGLEPVRRLLEAMEDEMKPNTTRPAAGGQHDEISPAAARAELLARLAEHARLRRTKALDGQSERSGAGADVPRLGALETKQGTDPA</sequence>
<dbReference type="RefSeq" id="WP_271185095.1">
    <property type="nucleotide sequence ID" value="NZ_BSFE01000001.1"/>
</dbReference>
<organism evidence="2 3">
    <name type="scientific">Maricaulis virginensis</name>
    <dbReference type="NCBI Taxonomy" id="144022"/>
    <lineage>
        <taxon>Bacteria</taxon>
        <taxon>Pseudomonadati</taxon>
        <taxon>Pseudomonadota</taxon>
        <taxon>Alphaproteobacteria</taxon>
        <taxon>Maricaulales</taxon>
        <taxon>Maricaulaceae</taxon>
        <taxon>Maricaulis</taxon>
    </lineage>
</organism>
<evidence type="ECO:0000313" key="2">
    <source>
        <dbReference type="EMBL" id="GLK50696.1"/>
    </source>
</evidence>
<reference evidence="2" key="1">
    <citation type="journal article" date="2014" name="Int. J. Syst. Evol. Microbiol.">
        <title>Complete genome sequence of Corynebacterium casei LMG S-19264T (=DSM 44701T), isolated from a smear-ripened cheese.</title>
        <authorList>
            <consortium name="US DOE Joint Genome Institute (JGI-PGF)"/>
            <person name="Walter F."/>
            <person name="Albersmeier A."/>
            <person name="Kalinowski J."/>
            <person name="Ruckert C."/>
        </authorList>
    </citation>
    <scope>NUCLEOTIDE SEQUENCE</scope>
    <source>
        <strain evidence="2">VKM B-1513</strain>
    </source>
</reference>
<accession>A0A9W6MMB5</accession>
<name>A0A9W6MMB5_9PROT</name>
<comment type="caution">
    <text evidence="2">The sequence shown here is derived from an EMBL/GenBank/DDBJ whole genome shotgun (WGS) entry which is preliminary data.</text>
</comment>
<gene>
    <name evidence="2" type="ORF">GCM10017621_02040</name>
</gene>
<evidence type="ECO:0000313" key="3">
    <source>
        <dbReference type="Proteomes" id="UP001143486"/>
    </source>
</evidence>
<proteinExistence type="predicted"/>
<protein>
    <submittedName>
        <fullName evidence="2">Uncharacterized protein</fullName>
    </submittedName>
</protein>
<evidence type="ECO:0000256" key="1">
    <source>
        <dbReference type="SAM" id="MobiDB-lite"/>
    </source>
</evidence>
<dbReference type="EMBL" id="BSFE01000001">
    <property type="protein sequence ID" value="GLK50696.1"/>
    <property type="molecule type" value="Genomic_DNA"/>
</dbReference>
<reference evidence="2" key="2">
    <citation type="submission" date="2023-01" db="EMBL/GenBank/DDBJ databases">
        <authorList>
            <person name="Sun Q."/>
            <person name="Evtushenko L."/>
        </authorList>
    </citation>
    <scope>NUCLEOTIDE SEQUENCE</scope>
    <source>
        <strain evidence="2">VKM B-1513</strain>
    </source>
</reference>
<dbReference type="AlphaFoldDB" id="A0A9W6MMB5"/>